<organism evidence="2 3">
    <name type="scientific">Deinococcus hopiensis KR-140</name>
    <dbReference type="NCBI Taxonomy" id="695939"/>
    <lineage>
        <taxon>Bacteria</taxon>
        <taxon>Thermotogati</taxon>
        <taxon>Deinococcota</taxon>
        <taxon>Deinococci</taxon>
        <taxon>Deinococcales</taxon>
        <taxon>Deinococcaceae</taxon>
        <taxon>Deinococcus</taxon>
    </lineage>
</organism>
<dbReference type="STRING" id="695939.SAMN00790413_01513"/>
<dbReference type="EMBL" id="FWWU01000009">
    <property type="protein sequence ID" value="SMB92294.1"/>
    <property type="molecule type" value="Genomic_DNA"/>
</dbReference>
<evidence type="ECO:0000313" key="3">
    <source>
        <dbReference type="Proteomes" id="UP000192582"/>
    </source>
</evidence>
<keyword evidence="3" id="KW-1185">Reference proteome</keyword>
<feature type="domain" description="Roadblock/LAMTOR2" evidence="1">
    <location>
        <begin position="2"/>
        <end position="84"/>
    </location>
</feature>
<proteinExistence type="predicted"/>
<name>A0A1W1VH54_9DEIO</name>
<dbReference type="OrthoDB" id="72116at2"/>
<reference evidence="2 3" key="1">
    <citation type="submission" date="2017-04" db="EMBL/GenBank/DDBJ databases">
        <authorList>
            <person name="Afonso C.L."/>
            <person name="Miller P.J."/>
            <person name="Scott M.A."/>
            <person name="Spackman E."/>
            <person name="Goraichik I."/>
            <person name="Dimitrov K.M."/>
            <person name="Suarez D.L."/>
            <person name="Swayne D.E."/>
        </authorList>
    </citation>
    <scope>NUCLEOTIDE SEQUENCE [LARGE SCALE GENOMIC DNA]</scope>
    <source>
        <strain evidence="2 3">KR-140</strain>
    </source>
</reference>
<dbReference type="InterPro" id="IPR004942">
    <property type="entry name" value="Roadblock/LAMTOR2_dom"/>
</dbReference>
<dbReference type="AlphaFoldDB" id="A0A1W1VH54"/>
<sequence length="113" mass="11861">MRLDLLRTIPGVVASTLVGPDGLPIEVTGEAGEALAAELASFRTGLERMGRRLGTGDVTRVAFTSERVEVVAVTLGDFTLGAALVRGHDTRAAQQALARLAVEIHDLPQLESA</sequence>
<protein>
    <submittedName>
        <fullName evidence="2">Predicted regulator of Ras-like GTPase activity, Roadblock/LC7/MglB family</fullName>
    </submittedName>
</protein>
<dbReference type="Gene3D" id="3.30.450.30">
    <property type="entry name" value="Dynein light chain 2a, cytoplasmic"/>
    <property type="match status" value="1"/>
</dbReference>
<dbReference type="SMART" id="SM00960">
    <property type="entry name" value="Robl_LC7"/>
    <property type="match status" value="1"/>
</dbReference>
<evidence type="ECO:0000313" key="2">
    <source>
        <dbReference type="EMBL" id="SMB92294.1"/>
    </source>
</evidence>
<accession>A0A1W1VH54</accession>
<evidence type="ECO:0000259" key="1">
    <source>
        <dbReference type="SMART" id="SM00960"/>
    </source>
</evidence>
<dbReference type="Proteomes" id="UP000192582">
    <property type="component" value="Unassembled WGS sequence"/>
</dbReference>
<dbReference type="Pfam" id="PF03259">
    <property type="entry name" value="Robl_LC7"/>
    <property type="match status" value="1"/>
</dbReference>
<dbReference type="SUPFAM" id="SSF103196">
    <property type="entry name" value="Roadblock/LC7 domain"/>
    <property type="match status" value="1"/>
</dbReference>
<dbReference type="RefSeq" id="WP_084048960.1">
    <property type="nucleotide sequence ID" value="NZ_FWWU01000009.1"/>
</dbReference>
<gene>
    <name evidence="2" type="ORF">SAMN00790413_01513</name>
</gene>